<dbReference type="AlphaFoldDB" id="A0A813EDW9"/>
<evidence type="ECO:0000313" key="1">
    <source>
        <dbReference type="EMBL" id="CAE8597353.1"/>
    </source>
</evidence>
<keyword evidence="2" id="KW-1185">Reference proteome</keyword>
<evidence type="ECO:0000313" key="2">
    <source>
        <dbReference type="Proteomes" id="UP000654075"/>
    </source>
</evidence>
<sequence length="159" mass="16158">VIEPLVYPVPAFFTTREGYDSAQGFPAEGGAVLPPSWGEFFQAAESGYEPQGPCPEISECSTTDTLGPGSSANSKLREHNAGTGCAALLSTAVALAKVCCRAAGSGMGGSGLARYRPCRLCCGIAASQAAPEMPAASIASLCRSRSRRAGGGCVQNSVH</sequence>
<accession>A0A813EDW9</accession>
<proteinExistence type="predicted"/>
<organism evidence="1 2">
    <name type="scientific">Polarella glacialis</name>
    <name type="common">Dinoflagellate</name>
    <dbReference type="NCBI Taxonomy" id="89957"/>
    <lineage>
        <taxon>Eukaryota</taxon>
        <taxon>Sar</taxon>
        <taxon>Alveolata</taxon>
        <taxon>Dinophyceae</taxon>
        <taxon>Suessiales</taxon>
        <taxon>Suessiaceae</taxon>
        <taxon>Polarella</taxon>
    </lineage>
</organism>
<comment type="caution">
    <text evidence="1">The sequence shown here is derived from an EMBL/GenBank/DDBJ whole genome shotgun (WGS) entry which is preliminary data.</text>
</comment>
<reference evidence="1" key="1">
    <citation type="submission" date="2021-02" db="EMBL/GenBank/DDBJ databases">
        <authorList>
            <person name="Dougan E. K."/>
            <person name="Rhodes N."/>
            <person name="Thang M."/>
            <person name="Chan C."/>
        </authorList>
    </citation>
    <scope>NUCLEOTIDE SEQUENCE</scope>
</reference>
<name>A0A813EDW9_POLGL</name>
<protein>
    <submittedName>
        <fullName evidence="1">Uncharacterized protein</fullName>
    </submittedName>
</protein>
<feature type="non-terminal residue" evidence="1">
    <location>
        <position position="1"/>
    </location>
</feature>
<gene>
    <name evidence="1" type="ORF">PGLA1383_LOCUS15799</name>
</gene>
<dbReference type="Proteomes" id="UP000654075">
    <property type="component" value="Unassembled WGS sequence"/>
</dbReference>
<dbReference type="EMBL" id="CAJNNV010009405">
    <property type="protein sequence ID" value="CAE8597353.1"/>
    <property type="molecule type" value="Genomic_DNA"/>
</dbReference>